<dbReference type="EMBL" id="JAVHUL010000024">
    <property type="protein sequence ID" value="MDQ7917854.1"/>
    <property type="molecule type" value="Genomic_DNA"/>
</dbReference>
<comment type="similarity">
    <text evidence="3">Belongs to the cysteine synthase/cystathionine beta-synthase family. SbnA subfamily.</text>
</comment>
<keyword evidence="8" id="KW-0663">Pyridoxal phosphate</keyword>
<dbReference type="PANTHER" id="PTHR10314">
    <property type="entry name" value="CYSTATHIONINE BETA-SYNTHASE"/>
    <property type="match status" value="1"/>
</dbReference>
<evidence type="ECO:0000256" key="2">
    <source>
        <dbReference type="ARBA" id="ARBA00004924"/>
    </source>
</evidence>
<dbReference type="InterPro" id="IPR001216">
    <property type="entry name" value="P-phosphate_BS"/>
</dbReference>
<dbReference type="NCBIfam" id="TIGR03945">
    <property type="entry name" value="PLP_SbnA_fam"/>
    <property type="match status" value="1"/>
</dbReference>
<dbReference type="InterPro" id="IPR023927">
    <property type="entry name" value="SbnA"/>
</dbReference>
<evidence type="ECO:0000256" key="4">
    <source>
        <dbReference type="ARBA" id="ARBA00011738"/>
    </source>
</evidence>
<keyword evidence="11" id="KW-1185">Reference proteome</keyword>
<comment type="cofactor">
    <cofactor evidence="1">
        <name>pyridoxal 5'-phosphate</name>
        <dbReference type="ChEBI" id="CHEBI:597326"/>
    </cofactor>
</comment>
<dbReference type="CDD" id="cd01561">
    <property type="entry name" value="CBS_like"/>
    <property type="match status" value="1"/>
</dbReference>
<comment type="caution">
    <text evidence="10">The sequence shown here is derived from an EMBL/GenBank/DDBJ whole genome shotgun (WGS) entry which is preliminary data.</text>
</comment>
<dbReference type="Pfam" id="PF00291">
    <property type="entry name" value="PALP"/>
    <property type="match status" value="1"/>
</dbReference>
<feature type="domain" description="Tryptophan synthase beta chain-like PALP" evidence="9">
    <location>
        <begin position="20"/>
        <end position="307"/>
    </location>
</feature>
<evidence type="ECO:0000256" key="3">
    <source>
        <dbReference type="ARBA" id="ARBA00008519"/>
    </source>
</evidence>
<reference evidence="10 11" key="1">
    <citation type="submission" date="2023-08" db="EMBL/GenBank/DDBJ databases">
        <title>Mesonia sp. MT50, isolated from deep-sea sediment of the Mariana Trench.</title>
        <authorList>
            <person name="Fu H."/>
        </authorList>
    </citation>
    <scope>NUCLEOTIDE SEQUENCE [LARGE SCALE GENOMIC DNA]</scope>
    <source>
        <strain evidence="10 11">MT50</strain>
    </source>
</reference>
<comment type="subunit">
    <text evidence="4">Homodimer.</text>
</comment>
<evidence type="ECO:0000256" key="6">
    <source>
        <dbReference type="ARBA" id="ARBA00016985"/>
    </source>
</evidence>
<name>A0ABU1A2C6_9FLAO</name>
<dbReference type="InterPro" id="IPR001926">
    <property type="entry name" value="TrpB-like_PALP"/>
</dbReference>
<proteinExistence type="inferred from homology"/>
<evidence type="ECO:0000313" key="11">
    <source>
        <dbReference type="Proteomes" id="UP001230915"/>
    </source>
</evidence>
<gene>
    <name evidence="10" type="primary">sbnA</name>
    <name evidence="10" type="ORF">RBU60_09730</name>
</gene>
<protein>
    <recommendedName>
        <fullName evidence="6">N-(2-amino-2-carboxyethyl)-L-glutamate synthase</fullName>
        <ecNumber evidence="5">2.5.1.140</ecNumber>
    </recommendedName>
</protein>
<dbReference type="InterPro" id="IPR036052">
    <property type="entry name" value="TrpB-like_PALP_sf"/>
</dbReference>
<dbReference type="EC" id="2.5.1.140" evidence="5"/>
<comment type="pathway">
    <text evidence="2">Siderophore biosynthesis.</text>
</comment>
<evidence type="ECO:0000256" key="1">
    <source>
        <dbReference type="ARBA" id="ARBA00001933"/>
    </source>
</evidence>
<evidence type="ECO:0000256" key="7">
    <source>
        <dbReference type="ARBA" id="ARBA00022679"/>
    </source>
</evidence>
<keyword evidence="7" id="KW-0808">Transferase</keyword>
<evidence type="ECO:0000259" key="9">
    <source>
        <dbReference type="Pfam" id="PF00291"/>
    </source>
</evidence>
<dbReference type="InterPro" id="IPR050214">
    <property type="entry name" value="Cys_Synth/Cystath_Beta-Synth"/>
</dbReference>
<dbReference type="PROSITE" id="PS00901">
    <property type="entry name" value="CYS_SYNTHASE"/>
    <property type="match status" value="1"/>
</dbReference>
<organism evidence="10 11">
    <name type="scientific">Mesonia profundi</name>
    <dbReference type="NCBI Taxonomy" id="3070998"/>
    <lineage>
        <taxon>Bacteria</taxon>
        <taxon>Pseudomonadati</taxon>
        <taxon>Bacteroidota</taxon>
        <taxon>Flavobacteriia</taxon>
        <taxon>Flavobacteriales</taxon>
        <taxon>Flavobacteriaceae</taxon>
        <taxon>Mesonia</taxon>
    </lineage>
</organism>
<sequence length="331" mass="36110">MISITKSKTSSEYQVAKSILEVIGSTPLVNFSRISKETGLSVYGKLESSNPGGSIKDRTAYSIISKGLSEGSINADSTLVESSSGNMAIGLAQVCSYFKLPLIIVVDTKANIHTLKILKAYGVQIEKVSEPFESGGFLAARLKRVQQLLDNNPKAVWTNQYGNEANPIAHHKTMHEISNTQVGQFDYVMIATSTCGTLMGCADYIKRHNLSTKLIAVDAEGSVIFGQNSEKRLIPGHGAGLPSQFLKKNDVDGVVHVNDWDCVKGCHILLREESIMAGGSSGAIVSALFKITPQLPKESKIALIICDRGERYIETIYNPKWRKEHFGKIYV</sequence>
<evidence type="ECO:0000313" key="10">
    <source>
        <dbReference type="EMBL" id="MDQ7917854.1"/>
    </source>
</evidence>
<dbReference type="RefSeq" id="WP_308864712.1">
    <property type="nucleotide sequence ID" value="NZ_JAVHUL010000024.1"/>
</dbReference>
<evidence type="ECO:0000256" key="5">
    <source>
        <dbReference type="ARBA" id="ARBA00012331"/>
    </source>
</evidence>
<dbReference type="SUPFAM" id="SSF53686">
    <property type="entry name" value="Tryptophan synthase beta subunit-like PLP-dependent enzymes"/>
    <property type="match status" value="1"/>
</dbReference>
<dbReference type="Proteomes" id="UP001230915">
    <property type="component" value="Unassembled WGS sequence"/>
</dbReference>
<dbReference type="Gene3D" id="3.40.50.1100">
    <property type="match status" value="2"/>
</dbReference>
<evidence type="ECO:0000256" key="8">
    <source>
        <dbReference type="ARBA" id="ARBA00022898"/>
    </source>
</evidence>
<accession>A0ABU1A2C6</accession>